<dbReference type="EMBL" id="JAKIKS010000039">
    <property type="protein sequence ID" value="MCL1125102.1"/>
    <property type="molecule type" value="Genomic_DNA"/>
</dbReference>
<dbReference type="Pfam" id="PF03466">
    <property type="entry name" value="LysR_substrate"/>
    <property type="match status" value="2"/>
</dbReference>
<evidence type="ECO:0000313" key="6">
    <source>
        <dbReference type="EMBL" id="MCL1125102.1"/>
    </source>
</evidence>
<keyword evidence="3" id="KW-0238">DNA-binding</keyword>
<feature type="domain" description="HTH lysR-type" evidence="5">
    <location>
        <begin position="1"/>
        <end position="61"/>
    </location>
</feature>
<sequence length="275" mass="31051">MNKQLSYRMQLFAQIIRSGSFTAAAEHLGQTKSSLSQHLTQLESDLGTLLIQRTTRRLVLTEQGRLFYQRCSELVELLELAIDEVSTEPSQIKGSVTITAPQAIIDLIIIPVMARLQNQYIDLKMNLLVEDKQLDLLEHKVDLAIRVGNMADVSYKARRIGTMKEHWYESAAFKANEVSSVVCLPWQSGQQRMIRVNNLAAAAQLVSQGVGRALLPDLFVKGLVLSQSLIRSDIEDINQSIPIYAVHAYRDHLPLRVKRILDAIEAQFQLQAVRY</sequence>
<evidence type="ECO:0000256" key="1">
    <source>
        <dbReference type="ARBA" id="ARBA00009437"/>
    </source>
</evidence>
<proteinExistence type="inferred from homology"/>
<dbReference type="RefSeq" id="WP_248940384.1">
    <property type="nucleotide sequence ID" value="NZ_JAKIKS010000039.1"/>
</dbReference>
<organism evidence="6 7">
    <name type="scientific">Shewanella surugensis</name>
    <dbReference type="NCBI Taxonomy" id="212020"/>
    <lineage>
        <taxon>Bacteria</taxon>
        <taxon>Pseudomonadati</taxon>
        <taxon>Pseudomonadota</taxon>
        <taxon>Gammaproteobacteria</taxon>
        <taxon>Alteromonadales</taxon>
        <taxon>Shewanellaceae</taxon>
        <taxon>Shewanella</taxon>
    </lineage>
</organism>
<dbReference type="PROSITE" id="PS50931">
    <property type="entry name" value="HTH_LYSR"/>
    <property type="match status" value="1"/>
</dbReference>
<protein>
    <submittedName>
        <fullName evidence="6">LysR family transcriptional regulator</fullName>
    </submittedName>
</protein>
<dbReference type="Pfam" id="PF00126">
    <property type="entry name" value="HTH_1"/>
    <property type="match status" value="1"/>
</dbReference>
<dbReference type="InterPro" id="IPR036390">
    <property type="entry name" value="WH_DNA-bd_sf"/>
</dbReference>
<keyword evidence="4" id="KW-0804">Transcription</keyword>
<dbReference type="InterPro" id="IPR036388">
    <property type="entry name" value="WH-like_DNA-bd_sf"/>
</dbReference>
<keyword evidence="2" id="KW-0805">Transcription regulation</keyword>
<keyword evidence="7" id="KW-1185">Reference proteome</keyword>
<dbReference type="PANTHER" id="PTHR30537:SF66">
    <property type="entry name" value="IRON-REGULATED VIRULENCE REGULATORY PROTEIN IRGB"/>
    <property type="match status" value="1"/>
</dbReference>
<comment type="similarity">
    <text evidence="1">Belongs to the LysR transcriptional regulatory family.</text>
</comment>
<evidence type="ECO:0000313" key="7">
    <source>
        <dbReference type="Proteomes" id="UP001203423"/>
    </source>
</evidence>
<dbReference type="Gene3D" id="1.10.10.10">
    <property type="entry name" value="Winged helix-like DNA-binding domain superfamily/Winged helix DNA-binding domain"/>
    <property type="match status" value="1"/>
</dbReference>
<dbReference type="SUPFAM" id="SSF46785">
    <property type="entry name" value="Winged helix' DNA-binding domain"/>
    <property type="match status" value="1"/>
</dbReference>
<evidence type="ECO:0000256" key="2">
    <source>
        <dbReference type="ARBA" id="ARBA00023015"/>
    </source>
</evidence>
<dbReference type="SUPFAM" id="SSF53850">
    <property type="entry name" value="Periplasmic binding protein-like II"/>
    <property type="match status" value="1"/>
</dbReference>
<dbReference type="InterPro" id="IPR000847">
    <property type="entry name" value="LysR_HTH_N"/>
</dbReference>
<dbReference type="Proteomes" id="UP001203423">
    <property type="component" value="Unassembled WGS sequence"/>
</dbReference>
<accession>A0ABT0LBL8</accession>
<reference evidence="6 7" key="1">
    <citation type="submission" date="2022-01" db="EMBL/GenBank/DDBJ databases">
        <title>Whole genome-based taxonomy of the Shewanellaceae.</title>
        <authorList>
            <person name="Martin-Rodriguez A.J."/>
        </authorList>
    </citation>
    <scope>NUCLEOTIDE SEQUENCE [LARGE SCALE GENOMIC DNA]</scope>
    <source>
        <strain evidence="6 7">DSM 17177</strain>
    </source>
</reference>
<evidence type="ECO:0000259" key="5">
    <source>
        <dbReference type="PROSITE" id="PS50931"/>
    </source>
</evidence>
<gene>
    <name evidence="6" type="ORF">L2764_11600</name>
</gene>
<dbReference type="InterPro" id="IPR005119">
    <property type="entry name" value="LysR_subst-bd"/>
</dbReference>
<dbReference type="PANTHER" id="PTHR30537">
    <property type="entry name" value="HTH-TYPE TRANSCRIPTIONAL REGULATOR"/>
    <property type="match status" value="1"/>
</dbReference>
<dbReference type="Gene3D" id="3.40.190.10">
    <property type="entry name" value="Periplasmic binding protein-like II"/>
    <property type="match status" value="1"/>
</dbReference>
<dbReference type="InterPro" id="IPR058163">
    <property type="entry name" value="LysR-type_TF_proteobact-type"/>
</dbReference>
<comment type="caution">
    <text evidence="6">The sequence shown here is derived from an EMBL/GenBank/DDBJ whole genome shotgun (WGS) entry which is preliminary data.</text>
</comment>
<dbReference type="Gene3D" id="3.40.190.290">
    <property type="match status" value="1"/>
</dbReference>
<evidence type="ECO:0000256" key="3">
    <source>
        <dbReference type="ARBA" id="ARBA00023125"/>
    </source>
</evidence>
<name>A0ABT0LBL8_9GAMM</name>
<evidence type="ECO:0000256" key="4">
    <source>
        <dbReference type="ARBA" id="ARBA00023163"/>
    </source>
</evidence>